<name>A0A0C3KRE5_BACIU</name>
<protein>
    <submittedName>
        <fullName evidence="1">Uncharacterized protein</fullName>
    </submittedName>
</protein>
<organism evidence="1 2">
    <name type="scientific">Bacillus subtilis</name>
    <dbReference type="NCBI Taxonomy" id="1423"/>
    <lineage>
        <taxon>Bacteria</taxon>
        <taxon>Bacillati</taxon>
        <taxon>Bacillota</taxon>
        <taxon>Bacilli</taxon>
        <taxon>Bacillales</taxon>
        <taxon>Bacillaceae</taxon>
        <taxon>Bacillus</taxon>
    </lineage>
</organism>
<comment type="caution">
    <text evidence="1">The sequence shown here is derived from an EMBL/GenBank/DDBJ whole genome shotgun (WGS) entry which is preliminary data.</text>
</comment>
<dbReference type="Proteomes" id="UP000032247">
    <property type="component" value="Unassembled WGS sequence"/>
</dbReference>
<reference evidence="1 2" key="1">
    <citation type="submission" date="2014-12" db="EMBL/GenBank/DDBJ databases">
        <title>Comparative genome analysis of Bacillus coagulans HM-08, Clostridium butyricum HM-68, Bacillus subtilis HM-66 and Bacillus licheniformis BL-09.</title>
        <authorList>
            <person name="Zhang H."/>
        </authorList>
    </citation>
    <scope>NUCLEOTIDE SEQUENCE [LARGE SCALE GENOMIC DNA]</scope>
    <source>
        <strain evidence="1 2">HM-66</strain>
    </source>
</reference>
<evidence type="ECO:0000313" key="2">
    <source>
        <dbReference type="Proteomes" id="UP000032247"/>
    </source>
</evidence>
<gene>
    <name evidence="1" type="ORF">SC09_Contig19orf00717</name>
</gene>
<dbReference type="EMBL" id="JXBC01000002">
    <property type="protein sequence ID" value="KIU12289.1"/>
    <property type="molecule type" value="Genomic_DNA"/>
</dbReference>
<dbReference type="PATRIC" id="fig|1423.173.peg.1174"/>
<evidence type="ECO:0000313" key="1">
    <source>
        <dbReference type="EMBL" id="KIU12289.1"/>
    </source>
</evidence>
<accession>A0A0C3KRE5</accession>
<sequence>MREAVFYAEKPLSLMGKRLFVVRKPLSSLYPRVKESVLHIKEEKQ</sequence>
<proteinExistence type="predicted"/>
<dbReference type="AlphaFoldDB" id="A0A0C3KRE5"/>